<evidence type="ECO:0000256" key="3">
    <source>
        <dbReference type="ARBA" id="ARBA00022525"/>
    </source>
</evidence>
<keyword evidence="5" id="KW-0378">Hydrolase</keyword>
<evidence type="ECO:0000313" key="8">
    <source>
        <dbReference type="Proteomes" id="UP000653578"/>
    </source>
</evidence>
<feature type="domain" description="Carbohydrate-binding module family 96" evidence="6">
    <location>
        <begin position="36"/>
        <end position="204"/>
    </location>
</feature>
<accession>A0ABX1X3I4</accession>
<keyword evidence="8" id="KW-1185">Reference proteome</keyword>
<gene>
    <name evidence="7" type="ORF">GC096_02200</name>
</gene>
<evidence type="ECO:0000256" key="2">
    <source>
        <dbReference type="ARBA" id="ARBA00008668"/>
    </source>
</evidence>
<evidence type="ECO:0000256" key="1">
    <source>
        <dbReference type="ARBA" id="ARBA00004613"/>
    </source>
</evidence>
<dbReference type="Pfam" id="PF24517">
    <property type="entry name" value="CBM96"/>
    <property type="match status" value="1"/>
</dbReference>
<evidence type="ECO:0000313" key="7">
    <source>
        <dbReference type="EMBL" id="NOU62859.1"/>
    </source>
</evidence>
<dbReference type="Gene3D" id="3.40.50.1110">
    <property type="entry name" value="SGNH hydrolase"/>
    <property type="match status" value="1"/>
</dbReference>
<comment type="subcellular location">
    <subcellularLocation>
        <location evidence="1">Secreted</location>
    </subcellularLocation>
</comment>
<proteinExistence type="inferred from homology"/>
<organism evidence="7 8">
    <name type="scientific">Paenibacillus plantarum</name>
    <dbReference type="NCBI Taxonomy" id="2654975"/>
    <lineage>
        <taxon>Bacteria</taxon>
        <taxon>Bacillati</taxon>
        <taxon>Bacillota</taxon>
        <taxon>Bacilli</taxon>
        <taxon>Bacillales</taxon>
        <taxon>Paenibacillaceae</taxon>
        <taxon>Paenibacillus</taxon>
    </lineage>
</organism>
<dbReference type="Gene3D" id="2.60.120.430">
    <property type="entry name" value="Galactose-binding lectin"/>
    <property type="match status" value="1"/>
</dbReference>
<dbReference type="CDD" id="cd01821">
    <property type="entry name" value="Rhamnogalacturan_acetylesterase_like"/>
    <property type="match status" value="1"/>
</dbReference>
<dbReference type="SUPFAM" id="SSF52266">
    <property type="entry name" value="SGNH hydrolase"/>
    <property type="match status" value="1"/>
</dbReference>
<dbReference type="Proteomes" id="UP000653578">
    <property type="component" value="Unassembled WGS sequence"/>
</dbReference>
<dbReference type="PANTHER" id="PTHR43695:SF1">
    <property type="entry name" value="RHAMNOGALACTURONAN ACETYLESTERASE"/>
    <property type="match status" value="1"/>
</dbReference>
<dbReference type="InterPro" id="IPR008979">
    <property type="entry name" value="Galactose-bd-like_sf"/>
</dbReference>
<evidence type="ECO:0000256" key="4">
    <source>
        <dbReference type="ARBA" id="ARBA00022729"/>
    </source>
</evidence>
<comment type="caution">
    <text evidence="7">The sequence shown here is derived from an EMBL/GenBank/DDBJ whole genome shotgun (WGS) entry which is preliminary data.</text>
</comment>
<dbReference type="InterPro" id="IPR001087">
    <property type="entry name" value="GDSL"/>
</dbReference>
<dbReference type="PANTHER" id="PTHR43695">
    <property type="entry name" value="PUTATIVE (AFU_ORTHOLOGUE AFUA_2G17250)-RELATED"/>
    <property type="match status" value="1"/>
</dbReference>
<dbReference type="RefSeq" id="WP_171628672.1">
    <property type="nucleotide sequence ID" value="NZ_WHNY01000005.1"/>
</dbReference>
<comment type="similarity">
    <text evidence="2">Belongs to the 'GDSL' lipolytic enzyme family.</text>
</comment>
<keyword evidence="3" id="KW-0964">Secreted</keyword>
<dbReference type="InterPro" id="IPR036514">
    <property type="entry name" value="SGNH_hydro_sf"/>
</dbReference>
<protein>
    <submittedName>
        <fullName evidence="7">DNRLRE domain-containing protein</fullName>
    </submittedName>
</protein>
<evidence type="ECO:0000259" key="6">
    <source>
        <dbReference type="Pfam" id="PF24517"/>
    </source>
</evidence>
<dbReference type="InterPro" id="IPR037459">
    <property type="entry name" value="RhgT-like"/>
</dbReference>
<name>A0ABX1X3I4_9BACL</name>
<dbReference type="SUPFAM" id="SSF49785">
    <property type="entry name" value="Galactose-binding domain-like"/>
    <property type="match status" value="1"/>
</dbReference>
<dbReference type="InterPro" id="IPR055372">
    <property type="entry name" value="CBM96"/>
</dbReference>
<dbReference type="NCBIfam" id="NF033679">
    <property type="entry name" value="DNRLRE_dom"/>
    <property type="match status" value="1"/>
</dbReference>
<keyword evidence="4" id="KW-0732">Signal</keyword>
<evidence type="ECO:0000256" key="5">
    <source>
        <dbReference type="ARBA" id="ARBA00022801"/>
    </source>
</evidence>
<dbReference type="EMBL" id="WHNY01000005">
    <property type="protein sequence ID" value="NOU62859.1"/>
    <property type="molecule type" value="Genomic_DNA"/>
</dbReference>
<reference evidence="7 8" key="1">
    <citation type="submission" date="2019-10" db="EMBL/GenBank/DDBJ databases">
        <title>Description of Paenibacillus humi sp. nov.</title>
        <authorList>
            <person name="Carlier A."/>
            <person name="Qi S."/>
        </authorList>
    </citation>
    <scope>NUCLEOTIDE SEQUENCE [LARGE SCALE GENOMIC DNA]</scope>
    <source>
        <strain evidence="7 8">LMG 31461</strain>
    </source>
</reference>
<dbReference type="Pfam" id="PF00657">
    <property type="entry name" value="Lipase_GDSL"/>
    <property type="match status" value="1"/>
</dbReference>
<sequence length="515" mass="55408">MSKWIFKRAILSLIAFVMVFSILVTIQPENVSAADTTYTSTSDSYVRSGVYASTNYGTETQLFSKKDLTYADNKRISYIKFDFTGASSFNLAKLKITTLSANNDHVLHVYGLNNDSWTETGITWNNAPNNNTAGYGLTGTGITDIGSVTNLSIATYEIDVTNYVVAQTDKIVTFAIVTDTTDVSYADAITSREGSNKPALILSTVTNPLSYHLDIAPGNYDVTVVLGDSTSAGSTAIQAEARRTMIKETVTTAGSTSTQTFTVNVRSPEGQPSSSSGTEGLDLVFTGSSPKYKSVSVVSAASPVGIYLAGDSTTCDQNTAPWAGWGQMFPQYFKKGTFIANYADSGENAGSFLNGTLFFKALIAKVKANDYVFIQFGHNDKTTTKADYQANLTSMINQTKEKGAIPVLVTPPVRRLFNSDNTTLSTTALHVNSLGVNLPAAMKEVATTTGIKLIDLTAKSKTLIESLGVEGSKKIYMTVEANDNTHFNEYGANEMAKLVVQAIQELNIPIEANIR</sequence>